<dbReference type="PANTHER" id="PTHR37984">
    <property type="entry name" value="PROTEIN CBG26694"/>
    <property type="match status" value="1"/>
</dbReference>
<dbReference type="OrthoDB" id="9665644at2759"/>
<dbReference type="InterPro" id="IPR036875">
    <property type="entry name" value="Znf_CCHC_sf"/>
</dbReference>
<dbReference type="EMBL" id="SSTD01020080">
    <property type="protein sequence ID" value="TYJ95865.1"/>
    <property type="molecule type" value="Genomic_DNA"/>
</dbReference>
<dbReference type="SMART" id="SM00343">
    <property type="entry name" value="ZnF_C2HC"/>
    <property type="match status" value="1"/>
</dbReference>
<dbReference type="AlphaFoldDB" id="A0A5A7T204"/>
<dbReference type="Pfam" id="PF00098">
    <property type="entry name" value="zf-CCHC"/>
    <property type="match status" value="1"/>
</dbReference>
<gene>
    <name evidence="5" type="ORF">E5676_scaffold110G001590</name>
    <name evidence="4" type="ORF">E6C27_scaffold20G00880</name>
</gene>
<dbReference type="SUPFAM" id="SSF57756">
    <property type="entry name" value="Retrovirus zinc finger-like domains"/>
    <property type="match status" value="1"/>
</dbReference>
<dbReference type="InterPro" id="IPR043502">
    <property type="entry name" value="DNA/RNA_pol_sf"/>
</dbReference>
<evidence type="ECO:0000256" key="1">
    <source>
        <dbReference type="PROSITE-ProRule" id="PRU00047"/>
    </source>
</evidence>
<accession>A0A5A7T204</accession>
<dbReference type="GO" id="GO:0008270">
    <property type="term" value="F:zinc ion binding"/>
    <property type="evidence" value="ECO:0007669"/>
    <property type="project" value="UniProtKB-KW"/>
</dbReference>
<dbReference type="PANTHER" id="PTHR37984:SF5">
    <property type="entry name" value="PROTEIN NYNRIN-LIKE"/>
    <property type="match status" value="1"/>
</dbReference>
<protein>
    <submittedName>
        <fullName evidence="4 5">Mitochondrial protein</fullName>
    </submittedName>
</protein>
<comment type="caution">
    <text evidence="4">The sequence shown here is derived from an EMBL/GenBank/DDBJ whole genome shotgun (WGS) entry which is preliminary data.</text>
</comment>
<dbReference type="GO" id="GO:0003676">
    <property type="term" value="F:nucleic acid binding"/>
    <property type="evidence" value="ECO:0007669"/>
    <property type="project" value="InterPro"/>
</dbReference>
<dbReference type="SUPFAM" id="SSF56672">
    <property type="entry name" value="DNA/RNA polymerases"/>
    <property type="match status" value="1"/>
</dbReference>
<dbReference type="FunFam" id="3.30.70.270:FF:000020">
    <property type="entry name" value="Transposon Tf2-6 polyprotein-like Protein"/>
    <property type="match status" value="1"/>
</dbReference>
<dbReference type="Proteomes" id="UP000321393">
    <property type="component" value="Unassembled WGS sequence"/>
</dbReference>
<dbReference type="InterPro" id="IPR050951">
    <property type="entry name" value="Retrovirus_Pol_polyprotein"/>
</dbReference>
<dbReference type="Gene3D" id="3.30.70.270">
    <property type="match status" value="1"/>
</dbReference>
<organism evidence="4 6">
    <name type="scientific">Cucumis melo var. makuwa</name>
    <name type="common">Oriental melon</name>
    <dbReference type="NCBI Taxonomy" id="1194695"/>
    <lineage>
        <taxon>Eukaryota</taxon>
        <taxon>Viridiplantae</taxon>
        <taxon>Streptophyta</taxon>
        <taxon>Embryophyta</taxon>
        <taxon>Tracheophyta</taxon>
        <taxon>Spermatophyta</taxon>
        <taxon>Magnoliopsida</taxon>
        <taxon>eudicotyledons</taxon>
        <taxon>Gunneridae</taxon>
        <taxon>Pentapetalae</taxon>
        <taxon>rosids</taxon>
        <taxon>fabids</taxon>
        <taxon>Cucurbitales</taxon>
        <taxon>Cucurbitaceae</taxon>
        <taxon>Benincaseae</taxon>
        <taxon>Cucumis</taxon>
    </lineage>
</organism>
<evidence type="ECO:0000259" key="3">
    <source>
        <dbReference type="PROSITE" id="PS50158"/>
    </source>
</evidence>
<keyword evidence="1" id="KW-0479">Metal-binding</keyword>
<keyword evidence="1" id="KW-0862">Zinc</keyword>
<dbReference type="InterPro" id="IPR001878">
    <property type="entry name" value="Znf_CCHC"/>
</dbReference>
<feature type="region of interest" description="Disordered" evidence="2">
    <location>
        <begin position="17"/>
        <end position="40"/>
    </location>
</feature>
<evidence type="ECO:0000313" key="4">
    <source>
        <dbReference type="EMBL" id="KAA0036798.1"/>
    </source>
</evidence>
<dbReference type="PROSITE" id="PS50158">
    <property type="entry name" value="ZF_CCHC"/>
    <property type="match status" value="1"/>
</dbReference>
<evidence type="ECO:0000313" key="6">
    <source>
        <dbReference type="Proteomes" id="UP000321393"/>
    </source>
</evidence>
<dbReference type="InterPro" id="IPR043128">
    <property type="entry name" value="Rev_trsase/Diguanyl_cyclase"/>
</dbReference>
<dbReference type="Gene3D" id="4.10.60.10">
    <property type="entry name" value="Zinc finger, CCHC-type"/>
    <property type="match status" value="1"/>
</dbReference>
<reference evidence="6 7" key="1">
    <citation type="submission" date="2019-08" db="EMBL/GenBank/DDBJ databases">
        <title>Draft genome sequences of two oriental melons (Cucumis melo L. var makuwa).</title>
        <authorList>
            <person name="Kwon S.-Y."/>
        </authorList>
    </citation>
    <scope>NUCLEOTIDE SEQUENCE [LARGE SCALE GENOMIC DNA]</scope>
    <source>
        <strain evidence="7">cv. Chang Bougi</strain>
        <strain evidence="6">cv. SW 3</strain>
        <tissue evidence="4">Leaf</tissue>
    </source>
</reference>
<dbReference type="Proteomes" id="UP000321947">
    <property type="component" value="Unassembled WGS sequence"/>
</dbReference>
<proteinExistence type="predicted"/>
<name>A0A5A7T204_CUCMM</name>
<dbReference type="EMBL" id="SSTE01019218">
    <property type="protein sequence ID" value="KAA0036798.1"/>
    <property type="molecule type" value="Genomic_DNA"/>
</dbReference>
<evidence type="ECO:0000313" key="7">
    <source>
        <dbReference type="Proteomes" id="UP000321947"/>
    </source>
</evidence>
<keyword evidence="1" id="KW-0863">Zinc-finger</keyword>
<sequence>MGQIGLKRSLAANGWDGGEKLASSSAEEEGGSGARSHDLGRVGSRRVARIGVHVARTSCGSWRGSGMIGVARGESQQLTHAKTAWSGMDMSLHERADSFKTVRKGSTLGQKRNVELQLTVAPQRNLSYGRSYGGRCLARSGVCYKCKQPGHIADFCPKNCSGLHRTNFHFPAGKIFATTRQEAKQDDTVVTSMDWLSANHASINCSRNQVVFNPYSEASFKYERARTVVLPKVISAMKANKLLNQEAGHEEHLPQVLDILRANKLYAKFSKYPAKIEAVTSWPRPSTVSEVHSFLGLAEYYRRFVEDFSRIASPLTQLTRKGAPFVWSPTCESSFQDLKRKLVTALVLTMPDES</sequence>
<feature type="domain" description="CCHC-type" evidence="3">
    <location>
        <begin position="143"/>
        <end position="158"/>
    </location>
</feature>
<evidence type="ECO:0000313" key="5">
    <source>
        <dbReference type="EMBL" id="TYJ95865.1"/>
    </source>
</evidence>
<evidence type="ECO:0000256" key="2">
    <source>
        <dbReference type="SAM" id="MobiDB-lite"/>
    </source>
</evidence>